<reference evidence="4 5" key="1">
    <citation type="submission" date="2019-02" db="EMBL/GenBank/DDBJ databases">
        <title>Isolation and identification of novel species under the genus Muribaculum.</title>
        <authorList>
            <person name="Miyake S."/>
            <person name="Ding Y."/>
            <person name="Low A."/>
            <person name="Soh M."/>
            <person name="Seedorf H."/>
        </authorList>
    </citation>
    <scope>NUCLEOTIDE SEQUENCE [LARGE SCALE GENOMIC DNA]</scope>
    <source>
        <strain evidence="4 5">TLL-A3</strain>
    </source>
</reference>
<dbReference type="Proteomes" id="UP000297635">
    <property type="component" value="Unassembled WGS sequence"/>
</dbReference>
<dbReference type="RefSeq" id="WP_135472320.1">
    <property type="nucleotide sequence ID" value="NZ_SJSA01000002.1"/>
</dbReference>
<feature type="compositionally biased region" description="Basic and acidic residues" evidence="2">
    <location>
        <begin position="886"/>
        <end position="896"/>
    </location>
</feature>
<evidence type="ECO:0000259" key="3">
    <source>
        <dbReference type="Pfam" id="PF10145"/>
    </source>
</evidence>
<keyword evidence="5" id="KW-1185">Reference proteome</keyword>
<feature type="coiled-coil region" evidence="1">
    <location>
        <begin position="162"/>
        <end position="258"/>
    </location>
</feature>
<keyword evidence="1" id="KW-0175">Coiled coil</keyword>
<feature type="coiled-coil region" evidence="1">
    <location>
        <begin position="297"/>
        <end position="363"/>
    </location>
</feature>
<proteinExistence type="predicted"/>
<feature type="domain" description="Phage tail tape measure protein" evidence="3">
    <location>
        <begin position="496"/>
        <end position="671"/>
    </location>
</feature>
<evidence type="ECO:0000313" key="4">
    <source>
        <dbReference type="EMBL" id="TGG36601.1"/>
    </source>
</evidence>
<gene>
    <name evidence="4" type="ORF">EZ315_12235</name>
</gene>
<sequence length="1435" mass="158699">MSETKITDLVPQETIDKIKELNTEIQTLLTTYTNTAKELAKGVDVNVKVVGDIDKLEKLLVEKTKEATLATERLNAALAEQRQVVANTTNTISRQLMEQERVNKTQRAAYTEHEKVKNIIDHMHGSYQRQLEELVKIDSQIKSNVAAQKENEKAMRKEGADIDALMKKQEQLVAEHRALRQEKARLNQIMTAEEKANTQVEGSYVQLSQRLELMKKAYKEMSIEARYTEDGKELEALIQNLDAHLKDLAADMGEFQRNVGNYAIAGQNGVVATDSLIAAMNQEARTTQDLIDQTKILEDAKRMLNTSDENYEQTLAQLNEKIEENKRSLSDVSDIIDKDATSIAEAEAQNKRLQEALKHVDLSSDDAQATIERLNKKIADNTQLIRENTPAIQEQTNATEERTKANKDAADELLGLVGINTNFGESLQGLSKTNAGGVIDGLGTKAKALGNTLMGLLSNPWVLAFLGIVGVAAGFKWWYDYNKGLVEATKLTKDFTGLSGSELKAVRNEVQAVAESYDKDFKEVLEAANAMSKQFGISVQESLKLMEDGFAAGADVNGEFLENVKEYPAYFKEAGISASEFVAITTQANQAGIYSDKGIDVIKEGNLRIREMTKATAEALDAIGISSKEAQKALADGSKTTFDIMQEVSEKLAEFPESSSEVGTALADIFGGPGEDAGLQYILTLKDIDTNLDNVKDRAGELGRLQDEQLKSQIELENAIASVFDATGGSFESMTTSAKIFINNGIVKIIEGCVDIVNWFVRLYNKSIAVRAIFNSIVNSFKTIWATVKFVLTQIIDGFKALGDIIEGVFNLDLDKIKAGYQKGLNAFKDNFVSMVKEIRKNTEDAVRETLDGQMEEVTLDVKANVQTSSTPASKPKGDPNYTPKESAEDKKAREKVAKDAEKAAKEQLKILHDLEDAKIQAMEDGHEKDLALIRLNFKKKIDAITGNSAQEQQLRVALVEQMMKALADCELKYQTELAKINLENRLASVEEGSKEELDLKLAQLEATRAAELKAAEKTGADVALINDKFNKERLELEEEYANNLADKITERYGVEEITRNQEYSNAVNALKERYAKEMALAAGNAAKQEEIKRNLENDLYALEVEYSQKAGEAAIKMIEEILNLENLSAEDRLKWEQELAKAKIDLANQIADANSESVDRQIADDERLREKRKANLQNWLQVASDAIGNISDLVNTLFDGQIEKLEEEQEANTEAGEKEQERITELVNKKVITQEEGEARKRAAEAQTAKKNEELEKKKQQLKHKQAVWEKANSLAQAGIATALAITHALPNLVLAAIAGAMGAIQIATILATPIPKYAKGTDYHRGGPAIVGDGGRSEVVLFNGGAWLTPDKPTLVNMPEGAIVIPSVTDYDDNPAGLLMMPVGSDKTPTSRVYDDSAIRRGVSELIYLIKCQTRQQHCDSYLTNYEFFKSKI</sequence>
<evidence type="ECO:0000313" key="5">
    <source>
        <dbReference type="Proteomes" id="UP000297635"/>
    </source>
</evidence>
<comment type="caution">
    <text evidence="4">The sequence shown here is derived from an EMBL/GenBank/DDBJ whole genome shotgun (WGS) entry which is preliminary data.</text>
</comment>
<dbReference type="GeneID" id="82150560"/>
<protein>
    <recommendedName>
        <fullName evidence="3">Phage tail tape measure protein domain-containing protein</fullName>
    </recommendedName>
</protein>
<feature type="coiled-coil region" evidence="1">
    <location>
        <begin position="995"/>
        <end position="1047"/>
    </location>
</feature>
<feature type="coiled-coil region" evidence="1">
    <location>
        <begin position="1203"/>
        <end position="1273"/>
    </location>
</feature>
<accession>A0A4Z0V528</accession>
<feature type="region of interest" description="Disordered" evidence="2">
    <location>
        <begin position="864"/>
        <end position="896"/>
    </location>
</feature>
<feature type="coiled-coil region" evidence="1">
    <location>
        <begin position="18"/>
        <end position="73"/>
    </location>
</feature>
<dbReference type="EMBL" id="SJSA01000002">
    <property type="protein sequence ID" value="TGG36601.1"/>
    <property type="molecule type" value="Genomic_DNA"/>
</dbReference>
<evidence type="ECO:0000256" key="1">
    <source>
        <dbReference type="SAM" id="Coils"/>
    </source>
</evidence>
<name>A0A4Z0V528_9BACT</name>
<dbReference type="Pfam" id="PF10145">
    <property type="entry name" value="PhageMin_Tail"/>
    <property type="match status" value="1"/>
</dbReference>
<evidence type="ECO:0000256" key="2">
    <source>
        <dbReference type="SAM" id="MobiDB-lite"/>
    </source>
</evidence>
<organism evidence="4 5">
    <name type="scientific">Duncaniella freteri</name>
    <dbReference type="NCBI Taxonomy" id="2530391"/>
    <lineage>
        <taxon>Bacteria</taxon>
        <taxon>Pseudomonadati</taxon>
        <taxon>Bacteroidota</taxon>
        <taxon>Bacteroidia</taxon>
        <taxon>Bacteroidales</taxon>
        <taxon>Muribaculaceae</taxon>
        <taxon>Duncaniella</taxon>
    </lineage>
</organism>
<dbReference type="InterPro" id="IPR010090">
    <property type="entry name" value="Phage_tape_meas"/>
</dbReference>